<accession>B6K3K2</accession>
<dbReference type="InterPro" id="IPR041367">
    <property type="entry name" value="Znf-CCCH_4"/>
</dbReference>
<dbReference type="InterPro" id="IPR000571">
    <property type="entry name" value="Znf_CCCH"/>
</dbReference>
<dbReference type="OrthoDB" id="411372at2759"/>
<evidence type="ECO:0000256" key="1">
    <source>
        <dbReference type="ARBA" id="ARBA00022723"/>
    </source>
</evidence>
<evidence type="ECO:0000256" key="5">
    <source>
        <dbReference type="PROSITE-ProRule" id="PRU00723"/>
    </source>
</evidence>
<keyword evidence="3 5" id="KW-0863">Zinc-finger</keyword>
<feature type="region of interest" description="Disordered" evidence="6">
    <location>
        <begin position="485"/>
        <end position="518"/>
    </location>
</feature>
<feature type="zinc finger region" description="C3H1-type" evidence="5">
    <location>
        <begin position="51"/>
        <end position="77"/>
    </location>
</feature>
<evidence type="ECO:0000259" key="7">
    <source>
        <dbReference type="PROSITE" id="PS50103"/>
    </source>
</evidence>
<sequence>MIEIHSALNPNMLHHKLAADNKTTMDSRKHGKLATRDAAESSVSGGSGMKNLHHVPCKFFRQGACTAGNNCPFSHSLDNERSPCKYFLKGNCKFGSKCALSHSPTALQAQFSEQNGSLKNETSPQTNGARRMGRMSPSNNSYLRAASSKMQNTMPSSNGRARSSVTYTAPSAEFSRMPPNSGFLTSFDSLSISPSQGTTSPTVAAAAAAAVANTEHRGLLFQQMQNFMSDDQPPIVGSASRRPSLLGISSSGSPSFVSISRGTLSSSLDQKLSAVFMRNAAAAQQQKGNSGSMSLSFGTVLARDSVVARSNSIDLQSHSTVSASLPTRSVTRALTYNDGSSDEENYGNGGKIASSLENNGLSSPLLANGAYQRQRSNNATPFMPASSHASTLSPGSSRFGALFERAKANEKKLSLPTTPSSSFSGSFMVNHTDYFSEMCSMEAVRPALISRLASEPLLSNIPTKTPTHRTLSPFLDKGGITVTTSPLPLENSSRMPMSATSWKGPPVFEEETPFQMDD</sequence>
<gene>
    <name evidence="8" type="ORF">SJAG_03191</name>
</gene>
<dbReference type="EMBL" id="KE651167">
    <property type="protein sequence ID" value="EEB08059.1"/>
    <property type="molecule type" value="Genomic_DNA"/>
</dbReference>
<protein>
    <submittedName>
        <fullName evidence="8">Zf-CCCH type zinc finger protein</fullName>
    </submittedName>
</protein>
<evidence type="ECO:0000256" key="4">
    <source>
        <dbReference type="ARBA" id="ARBA00022833"/>
    </source>
</evidence>
<dbReference type="HOGENOM" id="CLU_497970_0_0_1"/>
<keyword evidence="9" id="KW-1185">Reference proteome</keyword>
<feature type="domain" description="C3H1-type" evidence="7">
    <location>
        <begin position="78"/>
        <end position="105"/>
    </location>
</feature>
<feature type="zinc finger region" description="C3H1-type" evidence="5">
    <location>
        <begin position="78"/>
        <end position="105"/>
    </location>
</feature>
<dbReference type="PROSITE" id="PS50103">
    <property type="entry name" value="ZF_C3H1"/>
    <property type="match status" value="2"/>
</dbReference>
<dbReference type="Pfam" id="PF00642">
    <property type="entry name" value="zf-CCCH"/>
    <property type="match status" value="1"/>
</dbReference>
<feature type="compositionally biased region" description="Polar residues" evidence="6">
    <location>
        <begin position="111"/>
        <end position="128"/>
    </location>
</feature>
<evidence type="ECO:0000256" key="6">
    <source>
        <dbReference type="SAM" id="MobiDB-lite"/>
    </source>
</evidence>
<dbReference type="STRING" id="402676.B6K3K2"/>
<evidence type="ECO:0000256" key="2">
    <source>
        <dbReference type="ARBA" id="ARBA00022737"/>
    </source>
</evidence>
<keyword evidence="4 5" id="KW-0862">Zinc</keyword>
<proteinExistence type="predicted"/>
<dbReference type="JaponicusDB" id="SJAG_03191"/>
<dbReference type="GO" id="GO:0008270">
    <property type="term" value="F:zinc ion binding"/>
    <property type="evidence" value="ECO:0007669"/>
    <property type="project" value="UniProtKB-KW"/>
</dbReference>
<dbReference type="SUPFAM" id="SSF90229">
    <property type="entry name" value="CCCH zinc finger"/>
    <property type="match status" value="2"/>
</dbReference>
<name>B6K3K2_SCHJY</name>
<feature type="compositionally biased region" description="Basic and acidic residues" evidence="6">
    <location>
        <begin position="24"/>
        <end position="39"/>
    </location>
</feature>
<evidence type="ECO:0000256" key="3">
    <source>
        <dbReference type="ARBA" id="ARBA00022771"/>
    </source>
</evidence>
<feature type="domain" description="C3H1-type" evidence="7">
    <location>
        <begin position="51"/>
        <end position="77"/>
    </location>
</feature>
<keyword evidence="1 5" id="KW-0479">Metal-binding</keyword>
<dbReference type="SMART" id="SM00356">
    <property type="entry name" value="ZnF_C3H1"/>
    <property type="match status" value="2"/>
</dbReference>
<dbReference type="GeneID" id="7049100"/>
<dbReference type="Pfam" id="PF18044">
    <property type="entry name" value="zf-CCCH_4"/>
    <property type="match status" value="1"/>
</dbReference>
<feature type="region of interest" description="Disordered" evidence="6">
    <location>
        <begin position="24"/>
        <end position="47"/>
    </location>
</feature>
<dbReference type="RefSeq" id="XP_002174352.1">
    <property type="nucleotide sequence ID" value="XM_002174316.2"/>
</dbReference>
<evidence type="ECO:0000313" key="9">
    <source>
        <dbReference type="Proteomes" id="UP000001744"/>
    </source>
</evidence>
<reference evidence="8 9" key="1">
    <citation type="journal article" date="2011" name="Science">
        <title>Comparative functional genomics of the fission yeasts.</title>
        <authorList>
            <person name="Rhind N."/>
            <person name="Chen Z."/>
            <person name="Yassour M."/>
            <person name="Thompson D.A."/>
            <person name="Haas B.J."/>
            <person name="Habib N."/>
            <person name="Wapinski I."/>
            <person name="Roy S."/>
            <person name="Lin M.F."/>
            <person name="Heiman D.I."/>
            <person name="Young S.K."/>
            <person name="Furuya K."/>
            <person name="Guo Y."/>
            <person name="Pidoux A."/>
            <person name="Chen H.M."/>
            <person name="Robbertse B."/>
            <person name="Goldberg J.M."/>
            <person name="Aoki K."/>
            <person name="Bayne E.H."/>
            <person name="Berlin A.M."/>
            <person name="Desjardins C.A."/>
            <person name="Dobbs E."/>
            <person name="Dukaj L."/>
            <person name="Fan L."/>
            <person name="FitzGerald M.G."/>
            <person name="French C."/>
            <person name="Gujja S."/>
            <person name="Hansen K."/>
            <person name="Keifenheim D."/>
            <person name="Levin J.Z."/>
            <person name="Mosher R.A."/>
            <person name="Mueller C.A."/>
            <person name="Pfiffner J."/>
            <person name="Priest M."/>
            <person name="Russ C."/>
            <person name="Smialowska A."/>
            <person name="Swoboda P."/>
            <person name="Sykes S.M."/>
            <person name="Vaughn M."/>
            <person name="Vengrova S."/>
            <person name="Yoder R."/>
            <person name="Zeng Q."/>
            <person name="Allshire R."/>
            <person name="Baulcombe D."/>
            <person name="Birren B.W."/>
            <person name="Brown W."/>
            <person name="Ekwall K."/>
            <person name="Kellis M."/>
            <person name="Leatherwood J."/>
            <person name="Levin H."/>
            <person name="Margalit H."/>
            <person name="Martienssen R."/>
            <person name="Nieduszynski C.A."/>
            <person name="Spatafora J.W."/>
            <person name="Friedman N."/>
            <person name="Dalgaard J.Z."/>
            <person name="Baumann P."/>
            <person name="Niki H."/>
            <person name="Regev A."/>
            <person name="Nusbaum C."/>
        </authorList>
    </citation>
    <scope>NUCLEOTIDE SEQUENCE [LARGE SCALE GENOMIC DNA]</scope>
    <source>
        <strain evidence="9">yFS275 / FY16936</strain>
    </source>
</reference>
<dbReference type="AlphaFoldDB" id="B6K3K2"/>
<dbReference type="InterPro" id="IPR045072">
    <property type="entry name" value="MKRN-like"/>
</dbReference>
<organism evidence="8 9">
    <name type="scientific">Schizosaccharomyces japonicus (strain yFS275 / FY16936)</name>
    <name type="common">Fission yeast</name>
    <dbReference type="NCBI Taxonomy" id="402676"/>
    <lineage>
        <taxon>Eukaryota</taxon>
        <taxon>Fungi</taxon>
        <taxon>Dikarya</taxon>
        <taxon>Ascomycota</taxon>
        <taxon>Taphrinomycotina</taxon>
        <taxon>Schizosaccharomycetes</taxon>
        <taxon>Schizosaccharomycetales</taxon>
        <taxon>Schizosaccharomycetaceae</taxon>
        <taxon>Schizosaccharomyces</taxon>
    </lineage>
</organism>
<feature type="region of interest" description="Disordered" evidence="6">
    <location>
        <begin position="111"/>
        <end position="138"/>
    </location>
</feature>
<dbReference type="VEuPathDB" id="FungiDB:SJAG_03191"/>
<dbReference type="Proteomes" id="UP000001744">
    <property type="component" value="Unassembled WGS sequence"/>
</dbReference>
<keyword evidence="2" id="KW-0677">Repeat</keyword>
<dbReference type="GO" id="GO:0000209">
    <property type="term" value="P:protein polyubiquitination"/>
    <property type="evidence" value="ECO:0007669"/>
    <property type="project" value="InterPro"/>
</dbReference>
<dbReference type="PANTHER" id="PTHR11224">
    <property type="entry name" value="MAKORIN-RELATED"/>
    <property type="match status" value="1"/>
</dbReference>
<feature type="compositionally biased region" description="Acidic residues" evidence="6">
    <location>
        <begin position="508"/>
        <end position="518"/>
    </location>
</feature>
<evidence type="ECO:0000313" key="8">
    <source>
        <dbReference type="EMBL" id="EEB08059.1"/>
    </source>
</evidence>
<dbReference type="PANTHER" id="PTHR11224:SF10">
    <property type="entry name" value="IP09428P-RELATED"/>
    <property type="match status" value="1"/>
</dbReference>
<feature type="compositionally biased region" description="Polar residues" evidence="6">
    <location>
        <begin position="485"/>
        <end position="501"/>
    </location>
</feature>
<dbReference type="eggNOG" id="KOG1039">
    <property type="taxonomic scope" value="Eukaryota"/>
</dbReference>
<dbReference type="InterPro" id="IPR036855">
    <property type="entry name" value="Znf_CCCH_sf"/>
</dbReference>
<dbReference type="GO" id="GO:0061630">
    <property type="term" value="F:ubiquitin protein ligase activity"/>
    <property type="evidence" value="ECO:0007669"/>
    <property type="project" value="InterPro"/>
</dbReference>
<dbReference type="Gene3D" id="4.10.1000.10">
    <property type="entry name" value="Zinc finger, CCCH-type"/>
    <property type="match status" value="1"/>
</dbReference>